<dbReference type="EMBL" id="VSSQ01000958">
    <property type="protein sequence ID" value="MPM03502.1"/>
    <property type="molecule type" value="Genomic_DNA"/>
</dbReference>
<proteinExistence type="predicted"/>
<dbReference type="PANTHER" id="PTHR11319:SF35">
    <property type="entry name" value="OUTER MEMBRANE PROTEIN PMPC-RELATED"/>
    <property type="match status" value="1"/>
</dbReference>
<dbReference type="InterPro" id="IPR059226">
    <property type="entry name" value="Choice_anch_Q_dom"/>
</dbReference>
<evidence type="ECO:0008006" key="3">
    <source>
        <dbReference type="Google" id="ProtNLM"/>
    </source>
</evidence>
<dbReference type="PANTHER" id="PTHR11319">
    <property type="entry name" value="G PROTEIN-COUPLED RECEPTOR-RELATED"/>
    <property type="match status" value="1"/>
</dbReference>
<evidence type="ECO:0000313" key="2">
    <source>
        <dbReference type="EMBL" id="MPM03502.1"/>
    </source>
</evidence>
<name>A0A644WIA5_9ZZZZ</name>
<gene>
    <name evidence="2" type="ORF">SDC9_49769</name>
</gene>
<protein>
    <recommendedName>
        <fullName evidence="3">Right handed beta helix domain-containing protein</fullName>
    </recommendedName>
</protein>
<dbReference type="SUPFAM" id="SSF51126">
    <property type="entry name" value="Pectin lyase-like"/>
    <property type="match status" value="1"/>
</dbReference>
<feature type="compositionally biased region" description="Polar residues" evidence="1">
    <location>
        <begin position="409"/>
        <end position="419"/>
    </location>
</feature>
<reference evidence="2" key="1">
    <citation type="submission" date="2019-08" db="EMBL/GenBank/DDBJ databases">
        <authorList>
            <person name="Kucharzyk K."/>
            <person name="Murdoch R.W."/>
            <person name="Higgins S."/>
            <person name="Loffler F."/>
        </authorList>
    </citation>
    <scope>NUCLEOTIDE SEQUENCE</scope>
</reference>
<comment type="caution">
    <text evidence="2">The sequence shown here is derived from an EMBL/GenBank/DDBJ whole genome shotgun (WGS) entry which is preliminary data.</text>
</comment>
<accession>A0A644WIA5</accession>
<feature type="region of interest" description="Disordered" evidence="1">
    <location>
        <begin position="409"/>
        <end position="433"/>
    </location>
</feature>
<organism evidence="2">
    <name type="scientific">bioreactor metagenome</name>
    <dbReference type="NCBI Taxonomy" id="1076179"/>
    <lineage>
        <taxon>unclassified sequences</taxon>
        <taxon>metagenomes</taxon>
        <taxon>ecological metagenomes</taxon>
    </lineage>
</organism>
<dbReference type="NCBIfam" id="NF041518">
    <property type="entry name" value="choice_anch_Q"/>
    <property type="match status" value="1"/>
</dbReference>
<evidence type="ECO:0000256" key="1">
    <source>
        <dbReference type="SAM" id="MobiDB-lite"/>
    </source>
</evidence>
<dbReference type="AlphaFoldDB" id="A0A644WIA5"/>
<sequence length="475" mass="48704">MAMPGVRRIVALVVAVFLLSGVAPLQSEGAVWFVTQNGAGTKHGGSWSNAMGESEFVQTLQLVQPAGTEFWIAKGTYRPTADPNNRDATFVLKNGVALYGGFAGNETQRKERDWNANPTYLSGEIQNDGSILNNSLHVVFAEIGTDGTAVLDGFVITGGNADGGALQDTHGGGMINFGDTRIANCTFLGNRARLGGGLFNQGSASVVTGCTFLQNTAREDGGGMYNTAGNLSIAGCTFYGNIAYSLGGGMKNQGSNPVVESSTFRENMAFFGGGGMSNEECGAVAVNCTFYNNRAGVIGGGMHTRDGSPRVTNCTFYKNTSDLVGGDLGNLGTSSPKIKNTIFWGASIGVIHDHPTASPVLSFCVVQGGYAGGTSIITADPKLADLADNGGRTFTCALLAGSSAIDAGTSDNAPAQDQRGTARPQGSGVDIGAYESSFSAPPSPLSSSGGGCSAAGGSMPIGLLLLLPLLLLRRP</sequence>
<dbReference type="InterPro" id="IPR011050">
    <property type="entry name" value="Pectin_lyase_fold/virulence"/>
</dbReference>